<feature type="transmembrane region" description="Helical" evidence="1">
    <location>
        <begin position="425"/>
        <end position="449"/>
    </location>
</feature>
<dbReference type="RefSeq" id="WP_212773118.1">
    <property type="nucleotide sequence ID" value="NZ_AP024601.1"/>
</dbReference>
<feature type="transmembrane region" description="Helical" evidence="1">
    <location>
        <begin position="991"/>
        <end position="1014"/>
    </location>
</feature>
<proteinExistence type="predicted"/>
<evidence type="ECO:0000313" key="3">
    <source>
        <dbReference type="Proteomes" id="UP000677436"/>
    </source>
</evidence>
<dbReference type="Gene3D" id="1.20.1640.10">
    <property type="entry name" value="Multidrug efflux transporter AcrB transmembrane domain"/>
    <property type="match status" value="2"/>
</dbReference>
<feature type="transmembrane region" description="Helical" evidence="1">
    <location>
        <begin position="956"/>
        <end position="979"/>
    </location>
</feature>
<evidence type="ECO:0000256" key="1">
    <source>
        <dbReference type="SAM" id="Phobius"/>
    </source>
</evidence>
<feature type="transmembrane region" description="Helical" evidence="1">
    <location>
        <begin position="356"/>
        <end position="376"/>
    </location>
</feature>
<feature type="transmembrane region" description="Helical" evidence="1">
    <location>
        <begin position="515"/>
        <end position="533"/>
    </location>
</feature>
<evidence type="ECO:0000313" key="2">
    <source>
        <dbReference type="EMBL" id="BCU82822.1"/>
    </source>
</evidence>
<keyword evidence="1" id="KW-0812">Transmembrane</keyword>
<dbReference type="AlphaFoldDB" id="A0A8D5UJ77"/>
<dbReference type="Gene3D" id="3.30.70.1440">
    <property type="entry name" value="Multidrug efflux transporter AcrB pore domain"/>
    <property type="match status" value="1"/>
</dbReference>
<feature type="transmembrane region" description="Helical" evidence="1">
    <location>
        <begin position="888"/>
        <end position="908"/>
    </location>
</feature>
<dbReference type="KEGG" id="pabs:JIR001_26050"/>
<reference evidence="2" key="2">
    <citation type="journal article" date="2021" name="Microbiol. Resour. Announc.">
        <title>Complete Genome Sequence of Polycladomyces abyssicola JIR-001T, Isolated from Hemipelagic Sediment in Deep Seawater.</title>
        <authorList>
            <person name="Tsubouchi T."/>
            <person name="Kaneko Y."/>
        </authorList>
    </citation>
    <scope>NUCLEOTIDE SEQUENCE</scope>
    <source>
        <strain evidence="2">JIR-001</strain>
    </source>
</reference>
<keyword evidence="1" id="KW-1133">Transmembrane helix</keyword>
<gene>
    <name evidence="2" type="primary">swrC</name>
    <name evidence="2" type="ORF">JIR001_26050</name>
</gene>
<keyword evidence="3" id="KW-1185">Reference proteome</keyword>
<dbReference type="GO" id="GO:0042910">
    <property type="term" value="F:xenobiotic transmembrane transporter activity"/>
    <property type="evidence" value="ECO:0007669"/>
    <property type="project" value="TreeGrafter"/>
</dbReference>
<feature type="transmembrane region" description="Helical" evidence="1">
    <location>
        <begin position="12"/>
        <end position="31"/>
    </location>
</feature>
<feature type="transmembrane region" description="Helical" evidence="1">
    <location>
        <begin position="914"/>
        <end position="935"/>
    </location>
</feature>
<protein>
    <submittedName>
        <fullName evidence="2">Swarming motility protein SwrC</fullName>
    </submittedName>
</protein>
<dbReference type="PRINTS" id="PR00702">
    <property type="entry name" value="ACRIFLAVINRP"/>
</dbReference>
<dbReference type="Gene3D" id="3.30.70.1430">
    <property type="entry name" value="Multidrug efflux transporter AcrB pore domain"/>
    <property type="match status" value="2"/>
</dbReference>
<dbReference type="Proteomes" id="UP000677436">
    <property type="component" value="Chromosome"/>
</dbReference>
<sequence>MKRLIELTMQRATLMVICIVLILAWGGISAYQMQRDYLPNINNTTLLISLRAPGMQAEQIKQDLTTPIVDAVRACDGIQDIETNSYDGGLLVSLYYPMNFDMAKAESQVKQALQSADLPDGVNPPVVTRVSTSSFPILTYSLTTNTTKIDDLSFRSTIANDIARELKTVPGVADVRLTGAANNGYVITLRMKDLAKNGVTIDDVTKSLTAANVLWSAGKISNVKVTIPINIEGLSLLNNIPIKNKDGKSVPLSAVADISKSLTDVKTVSRTNGKTSIILDVIKTPSANITDVADRVKERLQHDLLIASHQIHADLLLDREHELNAALWGLVREGLLGCLFSMLCVLFFFRNVRSTFIIAVSLPVSLLATTALLKSMGYTLNILTVSGLIVAMGRIVDDSIVILDNIYRRMQEAKGESRLHTIAHAVYEMIPAIFASTATTIAVYVPIAMVGGIVSASFSGFAWSVVIALIVSFFVAMLIIPTFSYMNWRKVVTETVTLENAMKPLLNFAFAHKKLTIFISLVVFAAAVLYSAFLPVNFLPSGKTGEVSIKLELPKGSTLAQVDAEVKKVENVLRANKDVASYSSNFGSNFTPQSDDVFDEGGGYIQQPNVANLSVTLKNKNHLDTFVSQLQKTMPSLSKQVNYTVTSQNISGDDSQLKVILTGADQATLDQATQKVRQKLATVKGLSVDGKIDMSGGTPKYTVTLNPTKIQQAGVDLGEVESLLAKYTSQVKDFDVMQGGKTIPVDIYLDQLSDQSHHVDSTSFEVPAEVMSMLAKETLTGKNGQSYRFDQLATISPNHAPSSIQERDGEPFATVTAQITANDIGKVSDEAEQVIHSLSLPKGVTYSFGGITQQVKQMIVDMAMALTFSVLLVLLIISAVFKGWKAPLAVLLSIPLALSGVVLFLILFGGEWNLAALIGVLMLTGIVVTNGIVMIDKIERNRMNGMELREAIIAGSLSRVRPILMTAGTTILTLIPLALSHDTDTVISQTLGVVVIGGMITSTLNSFMLIPIIYESLQGKKAKYMNTTEAI</sequence>
<dbReference type="PANTHER" id="PTHR32063">
    <property type="match status" value="1"/>
</dbReference>
<reference evidence="2" key="1">
    <citation type="journal article" date="2013" name="Int. J. Syst. Evol. Microbiol.">
        <title>Polycladomyces abyssicola gen. nov., sp. nov., a thermophilic filamentous bacterium isolated from hemipelagic sediment.</title>
        <authorList>
            <person name="Tsubouchi T."/>
            <person name="Shimane Y."/>
            <person name="Mori K."/>
            <person name="Usui K."/>
            <person name="Hiraki T."/>
            <person name="Tame A."/>
            <person name="Uematsu K."/>
            <person name="Maruyama T."/>
            <person name="Hatada Y."/>
        </authorList>
    </citation>
    <scope>NUCLEOTIDE SEQUENCE</scope>
    <source>
        <strain evidence="2">JIR-001</strain>
    </source>
</reference>
<dbReference type="SUPFAM" id="SSF82693">
    <property type="entry name" value="Multidrug efflux transporter AcrB pore domain, PN1, PN2, PC1 and PC2 subdomains"/>
    <property type="match status" value="3"/>
</dbReference>
<dbReference type="GO" id="GO:0005886">
    <property type="term" value="C:plasma membrane"/>
    <property type="evidence" value="ECO:0007669"/>
    <property type="project" value="TreeGrafter"/>
</dbReference>
<dbReference type="Gene3D" id="3.30.2090.10">
    <property type="entry name" value="Multidrug efflux transporter AcrB TolC docking domain, DN and DC subdomains"/>
    <property type="match status" value="2"/>
</dbReference>
<keyword evidence="1" id="KW-0472">Membrane</keyword>
<name>A0A8D5UJ77_9BACL</name>
<dbReference type="SUPFAM" id="SSF82714">
    <property type="entry name" value="Multidrug efflux transporter AcrB TolC docking domain, DN and DC subdomains"/>
    <property type="match status" value="1"/>
</dbReference>
<feature type="transmembrane region" description="Helical" evidence="1">
    <location>
        <begin position="382"/>
        <end position="404"/>
    </location>
</feature>
<dbReference type="PANTHER" id="PTHR32063:SF0">
    <property type="entry name" value="SWARMING MOTILITY PROTEIN SWRC"/>
    <property type="match status" value="1"/>
</dbReference>
<dbReference type="Gene3D" id="3.30.70.1320">
    <property type="entry name" value="Multidrug efflux transporter AcrB pore domain like"/>
    <property type="match status" value="1"/>
</dbReference>
<dbReference type="EMBL" id="AP024601">
    <property type="protein sequence ID" value="BCU82822.1"/>
    <property type="molecule type" value="Genomic_DNA"/>
</dbReference>
<dbReference type="InterPro" id="IPR027463">
    <property type="entry name" value="AcrB_DN_DC_subdom"/>
</dbReference>
<dbReference type="SUPFAM" id="SSF82866">
    <property type="entry name" value="Multidrug efflux transporter AcrB transmembrane domain"/>
    <property type="match status" value="2"/>
</dbReference>
<organism evidence="2 3">
    <name type="scientific">Polycladomyces abyssicola</name>
    <dbReference type="NCBI Taxonomy" id="1125966"/>
    <lineage>
        <taxon>Bacteria</taxon>
        <taxon>Bacillati</taxon>
        <taxon>Bacillota</taxon>
        <taxon>Bacilli</taxon>
        <taxon>Bacillales</taxon>
        <taxon>Thermoactinomycetaceae</taxon>
        <taxon>Polycladomyces</taxon>
    </lineage>
</organism>
<dbReference type="InterPro" id="IPR001036">
    <property type="entry name" value="Acrflvin-R"/>
</dbReference>
<feature type="transmembrane region" description="Helical" evidence="1">
    <location>
        <begin position="461"/>
        <end position="480"/>
    </location>
</feature>
<accession>A0A8D5UJ77</accession>
<dbReference type="Pfam" id="PF00873">
    <property type="entry name" value="ACR_tran"/>
    <property type="match status" value="1"/>
</dbReference>
<feature type="transmembrane region" description="Helical" evidence="1">
    <location>
        <begin position="325"/>
        <end position="349"/>
    </location>
</feature>
<feature type="transmembrane region" description="Helical" evidence="1">
    <location>
        <begin position="862"/>
        <end position="881"/>
    </location>
</feature>